<sequence length="352" mass="36725">MQSDRVNAATLRCCTSVRTRKDPHVVADPVRSAAALLTDARDVTLLAHVQPDADSLGSALALGIALRRRGAVVRVSFATPDSVPETLRPLDVLGLVVPPSEVPARPELLVACDAAEPSRLGSLRHLLDAAGTTVMIDHHRSNPGFGDVRVLDPHAEATVVLAHRVLRAMSVPLDPDVARCLYAGLVTDTRGFRTAGADAHRMAAELIEAGVDPEGLIRPIMDTHPFDWLAALGSVLARSVLEPAEAGGLGLVHTRVEARDVARFRTEEVDRIVDVIRTTAEAEVAVALKQVGDRRWSVSLRSKGAVDVAAAAGLVGGGGHSAAAGATLDGTADEVLDALRAALAPATAARAG</sequence>
<feature type="domain" description="DHHA1" evidence="2">
    <location>
        <begin position="264"/>
        <end position="342"/>
    </location>
</feature>
<dbReference type="PANTHER" id="PTHR47618">
    <property type="entry name" value="BIFUNCTIONAL OLIGORIBONUCLEASE AND PAP PHOSPHATASE NRNA"/>
    <property type="match status" value="1"/>
</dbReference>
<dbReference type="Proteomes" id="UP000505377">
    <property type="component" value="Chromosome"/>
</dbReference>
<accession>A0A6M6JKY1</accession>
<dbReference type="GO" id="GO:0003676">
    <property type="term" value="F:nucleic acid binding"/>
    <property type="evidence" value="ECO:0007669"/>
    <property type="project" value="InterPro"/>
</dbReference>
<dbReference type="InterPro" id="IPR038763">
    <property type="entry name" value="DHH_sf"/>
</dbReference>
<dbReference type="Gene3D" id="3.10.310.30">
    <property type="match status" value="1"/>
</dbReference>
<evidence type="ECO:0000313" key="4">
    <source>
        <dbReference type="Proteomes" id="UP000505377"/>
    </source>
</evidence>
<proteinExistence type="predicted"/>
<evidence type="ECO:0000313" key="3">
    <source>
        <dbReference type="EMBL" id="QJY47282.1"/>
    </source>
</evidence>
<keyword evidence="4" id="KW-1185">Reference proteome</keyword>
<dbReference type="Gene3D" id="3.90.1640.10">
    <property type="entry name" value="inorganic pyrophosphatase (n-terminal core)"/>
    <property type="match status" value="1"/>
</dbReference>
<dbReference type="Pfam" id="PF02272">
    <property type="entry name" value="DHHA1"/>
    <property type="match status" value="1"/>
</dbReference>
<evidence type="ECO:0000259" key="1">
    <source>
        <dbReference type="Pfam" id="PF01368"/>
    </source>
</evidence>
<dbReference type="InterPro" id="IPR003156">
    <property type="entry name" value="DHHA1_dom"/>
</dbReference>
<gene>
    <name evidence="3" type="ORF">HOP40_16930</name>
</gene>
<dbReference type="SUPFAM" id="SSF64182">
    <property type="entry name" value="DHH phosphoesterases"/>
    <property type="match status" value="1"/>
</dbReference>
<feature type="domain" description="DDH" evidence="1">
    <location>
        <begin position="43"/>
        <end position="184"/>
    </location>
</feature>
<dbReference type="PANTHER" id="PTHR47618:SF1">
    <property type="entry name" value="BIFUNCTIONAL OLIGORIBONUCLEASE AND PAP PHOSPHATASE NRNA"/>
    <property type="match status" value="1"/>
</dbReference>
<dbReference type="KEGG" id="pbro:HOP40_16930"/>
<evidence type="ECO:0000259" key="2">
    <source>
        <dbReference type="Pfam" id="PF02272"/>
    </source>
</evidence>
<dbReference type="Pfam" id="PF01368">
    <property type="entry name" value="DHH"/>
    <property type="match status" value="1"/>
</dbReference>
<organism evidence="3 4">
    <name type="scientific">Pseudonocardia broussonetiae</name>
    <dbReference type="NCBI Taxonomy" id="2736640"/>
    <lineage>
        <taxon>Bacteria</taxon>
        <taxon>Bacillati</taxon>
        <taxon>Actinomycetota</taxon>
        <taxon>Actinomycetes</taxon>
        <taxon>Pseudonocardiales</taxon>
        <taxon>Pseudonocardiaceae</taxon>
        <taxon>Pseudonocardia</taxon>
    </lineage>
</organism>
<dbReference type="InterPro" id="IPR051319">
    <property type="entry name" value="Oligoribo/pAp-PDE_c-di-AMP_PDE"/>
</dbReference>
<reference evidence="3 4" key="1">
    <citation type="submission" date="2020-05" db="EMBL/GenBank/DDBJ databases">
        <authorList>
            <person name="Mo P."/>
        </authorList>
    </citation>
    <scope>NUCLEOTIDE SEQUENCE [LARGE SCALE GENOMIC DNA]</scope>
    <source>
        <strain evidence="3 4">Gen01</strain>
    </source>
</reference>
<dbReference type="InterPro" id="IPR001667">
    <property type="entry name" value="DDH_dom"/>
</dbReference>
<protein>
    <submittedName>
        <fullName evidence="3">Bifunctional oligoribonuclease/PAP phosphatase NrnA</fullName>
    </submittedName>
</protein>
<dbReference type="EMBL" id="CP053564">
    <property type="protein sequence ID" value="QJY47282.1"/>
    <property type="molecule type" value="Genomic_DNA"/>
</dbReference>
<dbReference type="AlphaFoldDB" id="A0A6M6JKY1"/>
<name>A0A6M6JKY1_9PSEU</name>